<gene>
    <name evidence="2" type="ORF">GQ466_07190</name>
</gene>
<evidence type="ECO:0000313" key="2">
    <source>
        <dbReference type="EMBL" id="MXQ63814.1"/>
    </source>
</evidence>
<proteinExistence type="predicted"/>
<feature type="transmembrane region" description="Helical" evidence="1">
    <location>
        <begin position="206"/>
        <end position="230"/>
    </location>
</feature>
<dbReference type="Proteomes" id="UP000431901">
    <property type="component" value="Unassembled WGS sequence"/>
</dbReference>
<feature type="transmembrane region" description="Helical" evidence="1">
    <location>
        <begin position="99"/>
        <end position="120"/>
    </location>
</feature>
<evidence type="ECO:0000313" key="3">
    <source>
        <dbReference type="Proteomes" id="UP000431901"/>
    </source>
</evidence>
<sequence length="263" mass="26676">MTAGMTPARLLAALYPPPVRERWGPGLEDEIRAAGRRSWPDALLRAADLWLHPAVWPARSPAERRLRASAMAVTVTALCWFVTHVATETDDALGGTGRSAALTASTLGMAAGLALIVPLPRPAALAAFARHATVRGAPPAALAALAVAVVHTSGPTAGHTAGVPGWARGAVLACWWTALALGALQCCRLVTVLGADAVVAPRPARLRLGVLVLLAATAADAGAVLAHVAGAGPDPSAALAGAALALLAPLLLTPLRDLRRATT</sequence>
<name>A0A6I4W9R9_9ACTN</name>
<keyword evidence="3" id="KW-1185">Reference proteome</keyword>
<dbReference type="EMBL" id="WUTW01000001">
    <property type="protein sequence ID" value="MXQ63814.1"/>
    <property type="molecule type" value="Genomic_DNA"/>
</dbReference>
<feature type="transmembrane region" description="Helical" evidence="1">
    <location>
        <begin position="132"/>
        <end position="150"/>
    </location>
</feature>
<comment type="caution">
    <text evidence="2">The sequence shown here is derived from an EMBL/GenBank/DDBJ whole genome shotgun (WGS) entry which is preliminary data.</text>
</comment>
<keyword evidence="1" id="KW-0812">Transmembrane</keyword>
<dbReference type="OrthoDB" id="3480012at2"/>
<organism evidence="2 3">
    <name type="scientific">Actinomadura rayongensis</name>
    <dbReference type="NCBI Taxonomy" id="1429076"/>
    <lineage>
        <taxon>Bacteria</taxon>
        <taxon>Bacillati</taxon>
        <taxon>Actinomycetota</taxon>
        <taxon>Actinomycetes</taxon>
        <taxon>Streptosporangiales</taxon>
        <taxon>Thermomonosporaceae</taxon>
        <taxon>Actinomadura</taxon>
    </lineage>
</organism>
<protein>
    <submittedName>
        <fullName evidence="2">Uncharacterized protein</fullName>
    </submittedName>
</protein>
<feature type="transmembrane region" description="Helical" evidence="1">
    <location>
        <begin position="68"/>
        <end position="87"/>
    </location>
</feature>
<accession>A0A6I4W9R9</accession>
<reference evidence="2 3" key="1">
    <citation type="submission" date="2019-12" db="EMBL/GenBank/DDBJ databases">
        <title>Nocardia macrotermitis sp. nov. and Nocardia aurantia sp. nov., isolated from the gut of the fungus growing-termite Macrotermes natalensis.</title>
        <authorList>
            <person name="Christine B."/>
            <person name="Rene B."/>
        </authorList>
    </citation>
    <scope>NUCLEOTIDE SEQUENCE [LARGE SCALE GENOMIC DNA]</scope>
    <source>
        <strain evidence="2 3">DSM 102126</strain>
    </source>
</reference>
<dbReference type="AlphaFoldDB" id="A0A6I4W9R9"/>
<evidence type="ECO:0000256" key="1">
    <source>
        <dbReference type="SAM" id="Phobius"/>
    </source>
</evidence>
<feature type="transmembrane region" description="Helical" evidence="1">
    <location>
        <begin position="236"/>
        <end position="255"/>
    </location>
</feature>
<keyword evidence="1" id="KW-0472">Membrane</keyword>
<dbReference type="RefSeq" id="WP_161101916.1">
    <property type="nucleotide sequence ID" value="NZ_JBHLYI010000005.1"/>
</dbReference>
<keyword evidence="1" id="KW-1133">Transmembrane helix</keyword>
<feature type="transmembrane region" description="Helical" evidence="1">
    <location>
        <begin position="170"/>
        <end position="194"/>
    </location>
</feature>